<dbReference type="Proteomes" id="UP000789595">
    <property type="component" value="Unassembled WGS sequence"/>
</dbReference>
<feature type="transmembrane region" description="Helical" evidence="9">
    <location>
        <begin position="197"/>
        <end position="216"/>
    </location>
</feature>
<dbReference type="InterPro" id="IPR036640">
    <property type="entry name" value="ABC1_TM_sf"/>
</dbReference>
<dbReference type="GO" id="GO:0015421">
    <property type="term" value="F:ABC-type oligopeptide transporter activity"/>
    <property type="evidence" value="ECO:0007669"/>
    <property type="project" value="TreeGrafter"/>
</dbReference>
<dbReference type="Pfam" id="PF00664">
    <property type="entry name" value="ABC_membrane"/>
    <property type="match status" value="1"/>
</dbReference>
<dbReference type="AlphaFoldDB" id="A0A8J2S6S8"/>
<dbReference type="GO" id="GO:0090374">
    <property type="term" value="P:oligopeptide export from mitochondrion"/>
    <property type="evidence" value="ECO:0007669"/>
    <property type="project" value="TreeGrafter"/>
</dbReference>
<evidence type="ECO:0000256" key="6">
    <source>
        <dbReference type="ARBA" id="ARBA00022989"/>
    </source>
</evidence>
<dbReference type="GO" id="GO:0005524">
    <property type="term" value="F:ATP binding"/>
    <property type="evidence" value="ECO:0007669"/>
    <property type="project" value="UniProtKB-KW"/>
</dbReference>
<keyword evidence="13" id="KW-1185">Reference proteome</keyword>
<keyword evidence="2" id="KW-0813">Transport</keyword>
<keyword evidence="4" id="KW-0547">Nucleotide-binding</keyword>
<dbReference type="OrthoDB" id="6500128at2759"/>
<feature type="transmembrane region" description="Helical" evidence="9">
    <location>
        <begin position="222"/>
        <end position="241"/>
    </location>
</feature>
<evidence type="ECO:0000256" key="5">
    <source>
        <dbReference type="ARBA" id="ARBA00022840"/>
    </source>
</evidence>
<dbReference type="Gene3D" id="3.40.50.300">
    <property type="entry name" value="P-loop containing nucleotide triphosphate hydrolases"/>
    <property type="match status" value="1"/>
</dbReference>
<reference evidence="12" key="1">
    <citation type="submission" date="2021-11" db="EMBL/GenBank/DDBJ databases">
        <authorList>
            <consortium name="Genoscope - CEA"/>
            <person name="William W."/>
        </authorList>
    </citation>
    <scope>NUCLEOTIDE SEQUENCE</scope>
</reference>
<keyword evidence="5" id="KW-0067">ATP-binding</keyword>
<dbReference type="PANTHER" id="PTHR43394:SF1">
    <property type="entry name" value="ATP-BINDING CASSETTE SUB-FAMILY B MEMBER 10, MITOCHONDRIAL"/>
    <property type="match status" value="1"/>
</dbReference>
<dbReference type="PROSITE" id="PS50893">
    <property type="entry name" value="ABC_TRANSPORTER_2"/>
    <property type="match status" value="1"/>
</dbReference>
<keyword evidence="6 9" id="KW-1133">Transmembrane helix</keyword>
<evidence type="ECO:0000256" key="2">
    <source>
        <dbReference type="ARBA" id="ARBA00022448"/>
    </source>
</evidence>
<sequence>MPGATPSPLHGTSGDLAAPLLEPPSETTQTKRAAGVRRILRQSRPEWPAMAAATLCLVLAVLGQAVMPLLFGRMVDATSDTSGSRDARLRRYSAACAELALVVGVSLFFTAVRAYVFNSAGAKLCIDHGLHAIDATPARRHGGVGAKVVARLRVLLFGRMLAQETAWFDARETGDLLSRLASDTQKLQAAATETVSLALRSAISALVSFALLFLTSWRLACLATAVVPFLIGATFLAMRVVKRLAKESQAALARAGAVAQEGLANQRVVRSFGAEGFEVGRYAHAVGDPDAAERPAKDSSLALGLRQAGVQAAFITTTAALGYASVLGVWYYGGLLVVRGQMTTGDLVAFVMLLLTITASLSVLAQTGASVVEAVGASVEIFAVIDREPAIPNDWSSKSDADRATELRLARGDAAGCAFEDVVFSYASRPDLRVLDGLTLRIPAKSRAAQDCALVGPSGGGKTTLLHLLERFYDVGSGRILFDGVDIRAVEPTVLRTKMALVAQQPALFSGSIRDNIAYASRARGLRTDDAAVEAAAKAAHAYDFATAFPDGFETAVGERGVRLSGGQTQRVAIARALLAAPRLLLFDEATSALDAESEALVQDAIDKLCVGRTSISVAHRLSTVVNADLIALVQGGRVIGSGTHDALLQDCAEYSNLVRRQLRAADSSASLAS</sequence>
<name>A0A8J2S6S8_9STRA</name>
<feature type="transmembrane region" description="Helical" evidence="9">
    <location>
        <begin position="312"/>
        <end position="332"/>
    </location>
</feature>
<protein>
    <recommendedName>
        <fullName evidence="14">Bile salt export pump</fullName>
    </recommendedName>
</protein>
<dbReference type="SUPFAM" id="SSF90123">
    <property type="entry name" value="ABC transporter transmembrane region"/>
    <property type="match status" value="2"/>
</dbReference>
<dbReference type="SUPFAM" id="SSF52540">
    <property type="entry name" value="P-loop containing nucleoside triphosphate hydrolases"/>
    <property type="match status" value="1"/>
</dbReference>
<dbReference type="GO" id="GO:0016887">
    <property type="term" value="F:ATP hydrolysis activity"/>
    <property type="evidence" value="ECO:0007669"/>
    <property type="project" value="InterPro"/>
</dbReference>
<dbReference type="Pfam" id="PF00005">
    <property type="entry name" value="ABC_tran"/>
    <property type="match status" value="1"/>
</dbReference>
<evidence type="ECO:0000313" key="13">
    <source>
        <dbReference type="Proteomes" id="UP000789595"/>
    </source>
</evidence>
<keyword evidence="7 9" id="KW-0472">Membrane</keyword>
<evidence type="ECO:0000256" key="8">
    <source>
        <dbReference type="SAM" id="MobiDB-lite"/>
    </source>
</evidence>
<evidence type="ECO:0000313" key="12">
    <source>
        <dbReference type="EMBL" id="CAH0364176.1"/>
    </source>
</evidence>
<organism evidence="12 13">
    <name type="scientific">Pelagomonas calceolata</name>
    <dbReference type="NCBI Taxonomy" id="35677"/>
    <lineage>
        <taxon>Eukaryota</taxon>
        <taxon>Sar</taxon>
        <taxon>Stramenopiles</taxon>
        <taxon>Ochrophyta</taxon>
        <taxon>Pelagophyceae</taxon>
        <taxon>Pelagomonadales</taxon>
        <taxon>Pelagomonadaceae</taxon>
        <taxon>Pelagomonas</taxon>
    </lineage>
</organism>
<dbReference type="PROSITE" id="PS50929">
    <property type="entry name" value="ABC_TM1F"/>
    <property type="match status" value="1"/>
</dbReference>
<feature type="region of interest" description="Disordered" evidence="8">
    <location>
        <begin position="1"/>
        <end position="34"/>
    </location>
</feature>
<dbReference type="InterPro" id="IPR039421">
    <property type="entry name" value="Type_1_exporter"/>
</dbReference>
<dbReference type="InterPro" id="IPR003593">
    <property type="entry name" value="AAA+_ATPase"/>
</dbReference>
<evidence type="ECO:0000256" key="4">
    <source>
        <dbReference type="ARBA" id="ARBA00022741"/>
    </source>
</evidence>
<dbReference type="EMBL" id="CAKKNE010000001">
    <property type="protein sequence ID" value="CAH0364176.1"/>
    <property type="molecule type" value="Genomic_DNA"/>
</dbReference>
<feature type="domain" description="ABC transporter" evidence="10">
    <location>
        <begin position="417"/>
        <end position="661"/>
    </location>
</feature>
<comment type="subcellular location">
    <subcellularLocation>
        <location evidence="1">Membrane</location>
        <topology evidence="1">Multi-pass membrane protein</topology>
    </subcellularLocation>
</comment>
<feature type="transmembrane region" description="Helical" evidence="9">
    <location>
        <begin position="347"/>
        <end position="365"/>
    </location>
</feature>
<accession>A0A8J2S6S8</accession>
<dbReference type="FunFam" id="3.40.50.300:FF:000836">
    <property type="entry name" value="ABC transporter B family member 25"/>
    <property type="match status" value="1"/>
</dbReference>
<keyword evidence="3 9" id="KW-0812">Transmembrane</keyword>
<proteinExistence type="predicted"/>
<dbReference type="Gene3D" id="1.20.1560.10">
    <property type="entry name" value="ABC transporter type 1, transmembrane domain"/>
    <property type="match status" value="2"/>
</dbReference>
<gene>
    <name evidence="12" type="ORF">PECAL_1P05280</name>
</gene>
<dbReference type="GO" id="GO:0005743">
    <property type="term" value="C:mitochondrial inner membrane"/>
    <property type="evidence" value="ECO:0007669"/>
    <property type="project" value="TreeGrafter"/>
</dbReference>
<evidence type="ECO:0000256" key="3">
    <source>
        <dbReference type="ARBA" id="ARBA00022692"/>
    </source>
</evidence>
<evidence type="ECO:0000259" key="10">
    <source>
        <dbReference type="PROSITE" id="PS50893"/>
    </source>
</evidence>
<evidence type="ECO:0008006" key="14">
    <source>
        <dbReference type="Google" id="ProtNLM"/>
    </source>
</evidence>
<dbReference type="PANTHER" id="PTHR43394">
    <property type="entry name" value="ATP-DEPENDENT PERMEASE MDL1, MITOCHONDRIAL"/>
    <property type="match status" value="1"/>
</dbReference>
<evidence type="ECO:0000259" key="11">
    <source>
        <dbReference type="PROSITE" id="PS50929"/>
    </source>
</evidence>
<dbReference type="InterPro" id="IPR027417">
    <property type="entry name" value="P-loop_NTPase"/>
</dbReference>
<feature type="domain" description="ABC transmembrane type-1" evidence="11">
    <location>
        <begin position="51"/>
        <end position="373"/>
    </location>
</feature>
<evidence type="ECO:0000256" key="7">
    <source>
        <dbReference type="ARBA" id="ARBA00023136"/>
    </source>
</evidence>
<dbReference type="SMART" id="SM00382">
    <property type="entry name" value="AAA"/>
    <property type="match status" value="1"/>
</dbReference>
<dbReference type="InterPro" id="IPR003439">
    <property type="entry name" value="ABC_transporter-like_ATP-bd"/>
</dbReference>
<feature type="transmembrane region" description="Helical" evidence="9">
    <location>
        <begin position="92"/>
        <end position="116"/>
    </location>
</feature>
<evidence type="ECO:0000256" key="9">
    <source>
        <dbReference type="SAM" id="Phobius"/>
    </source>
</evidence>
<feature type="transmembrane region" description="Helical" evidence="9">
    <location>
        <begin position="47"/>
        <end position="72"/>
    </location>
</feature>
<dbReference type="InterPro" id="IPR011527">
    <property type="entry name" value="ABC1_TM_dom"/>
</dbReference>
<comment type="caution">
    <text evidence="12">The sequence shown here is derived from an EMBL/GenBank/DDBJ whole genome shotgun (WGS) entry which is preliminary data.</text>
</comment>
<evidence type="ECO:0000256" key="1">
    <source>
        <dbReference type="ARBA" id="ARBA00004141"/>
    </source>
</evidence>